<organism evidence="2 3">
    <name type="scientific">Hypocrea virens (strain Gv29-8 / FGSC 10586)</name>
    <name type="common">Gliocladium virens</name>
    <name type="synonym">Trichoderma virens</name>
    <dbReference type="NCBI Taxonomy" id="413071"/>
    <lineage>
        <taxon>Eukaryota</taxon>
        <taxon>Fungi</taxon>
        <taxon>Dikarya</taxon>
        <taxon>Ascomycota</taxon>
        <taxon>Pezizomycotina</taxon>
        <taxon>Sordariomycetes</taxon>
        <taxon>Hypocreomycetidae</taxon>
        <taxon>Hypocreales</taxon>
        <taxon>Hypocreaceae</taxon>
        <taxon>Trichoderma</taxon>
    </lineage>
</organism>
<dbReference type="EMBL" id="ABDF02000001">
    <property type="protein sequence ID" value="EHK27032.1"/>
    <property type="molecule type" value="Genomic_DNA"/>
</dbReference>
<dbReference type="SUPFAM" id="SSF56112">
    <property type="entry name" value="Protein kinase-like (PK-like)"/>
    <property type="match status" value="1"/>
</dbReference>
<feature type="non-terminal residue" evidence="2">
    <location>
        <position position="364"/>
    </location>
</feature>
<protein>
    <recommendedName>
        <fullName evidence="1">Protein kinase domain-containing protein</fullName>
    </recommendedName>
</protein>
<dbReference type="OrthoDB" id="1911848at2759"/>
<comment type="caution">
    <text evidence="2">The sequence shown here is derived from an EMBL/GenBank/DDBJ whole genome shotgun (WGS) entry which is preliminary data.</text>
</comment>
<dbReference type="GO" id="GO:0005524">
    <property type="term" value="F:ATP binding"/>
    <property type="evidence" value="ECO:0007669"/>
    <property type="project" value="InterPro"/>
</dbReference>
<dbReference type="InterPro" id="IPR011009">
    <property type="entry name" value="Kinase-like_dom_sf"/>
</dbReference>
<dbReference type="HOGENOM" id="CLU_028627_0_0_1"/>
<dbReference type="STRING" id="413071.G9MF66"/>
<dbReference type="PROSITE" id="PS50011">
    <property type="entry name" value="PROTEIN_KINASE_DOM"/>
    <property type="match status" value="1"/>
</dbReference>
<gene>
    <name evidence="2" type="ORF">TRIVIDRAFT_118293</name>
</gene>
<dbReference type="VEuPathDB" id="FungiDB:TRIVIDRAFT_118293"/>
<dbReference type="InParanoid" id="G9MF66"/>
<dbReference type="PANTHER" id="PTHR37542">
    <property type="entry name" value="HELO DOMAIN-CONTAINING PROTEIN-RELATED"/>
    <property type="match status" value="1"/>
</dbReference>
<reference evidence="2 3" key="1">
    <citation type="journal article" date="2011" name="Genome Biol.">
        <title>Comparative genome sequence analysis underscores mycoparasitism as the ancestral life style of Trichoderma.</title>
        <authorList>
            <person name="Kubicek C.P."/>
            <person name="Herrera-Estrella A."/>
            <person name="Seidl-Seiboth V."/>
            <person name="Martinez D.A."/>
            <person name="Druzhinina I.S."/>
            <person name="Thon M."/>
            <person name="Zeilinger S."/>
            <person name="Casas-Flores S."/>
            <person name="Horwitz B.A."/>
            <person name="Mukherjee P.K."/>
            <person name="Mukherjee M."/>
            <person name="Kredics L."/>
            <person name="Alcaraz L.D."/>
            <person name="Aerts A."/>
            <person name="Antal Z."/>
            <person name="Atanasova L."/>
            <person name="Cervantes-Badillo M.G."/>
            <person name="Challacombe J."/>
            <person name="Chertkov O."/>
            <person name="McCluskey K."/>
            <person name="Coulpier F."/>
            <person name="Deshpande N."/>
            <person name="von Doehren H."/>
            <person name="Ebbole D.J."/>
            <person name="Esquivel-Naranjo E.U."/>
            <person name="Fekete E."/>
            <person name="Flipphi M."/>
            <person name="Glaser F."/>
            <person name="Gomez-Rodriguez E.Y."/>
            <person name="Gruber S."/>
            <person name="Han C."/>
            <person name="Henrissat B."/>
            <person name="Hermosa R."/>
            <person name="Hernandez-Onate M."/>
            <person name="Karaffa L."/>
            <person name="Kosti I."/>
            <person name="Le Crom S."/>
            <person name="Lindquist E."/>
            <person name="Lucas S."/>
            <person name="Luebeck M."/>
            <person name="Luebeck P.S."/>
            <person name="Margeot A."/>
            <person name="Metz B."/>
            <person name="Misra M."/>
            <person name="Nevalainen H."/>
            <person name="Omann M."/>
            <person name="Packer N."/>
            <person name="Perrone G."/>
            <person name="Uresti-Rivera E.E."/>
            <person name="Salamov A."/>
            <person name="Schmoll M."/>
            <person name="Seiboth B."/>
            <person name="Shapiro H."/>
            <person name="Sukno S."/>
            <person name="Tamayo-Ramos J.A."/>
            <person name="Tisch D."/>
            <person name="Wiest A."/>
            <person name="Wilkinson H.H."/>
            <person name="Zhang M."/>
            <person name="Coutinho P.M."/>
            <person name="Kenerley C.M."/>
            <person name="Monte E."/>
            <person name="Baker S.E."/>
            <person name="Grigoriev I.V."/>
        </authorList>
    </citation>
    <scope>NUCLEOTIDE SEQUENCE [LARGE SCALE GENOMIC DNA]</scope>
    <source>
        <strain evidence="3">Gv29-8 / FGSC 10586</strain>
    </source>
</reference>
<evidence type="ECO:0000259" key="1">
    <source>
        <dbReference type="PROSITE" id="PS50011"/>
    </source>
</evidence>
<dbReference type="PANTHER" id="PTHR37542:SF1">
    <property type="entry name" value="PRION-INHIBITION AND PROPAGATION HELO DOMAIN-CONTAINING PROTEIN"/>
    <property type="match status" value="1"/>
</dbReference>
<dbReference type="InterPro" id="IPR000719">
    <property type="entry name" value="Prot_kinase_dom"/>
</dbReference>
<dbReference type="Proteomes" id="UP000007115">
    <property type="component" value="Unassembled WGS sequence"/>
</dbReference>
<dbReference type="OMA" id="ARFVHKN"/>
<dbReference type="AlphaFoldDB" id="G9MF66"/>
<name>G9MF66_HYPVG</name>
<evidence type="ECO:0000313" key="3">
    <source>
        <dbReference type="Proteomes" id="UP000007115"/>
    </source>
</evidence>
<feature type="non-terminal residue" evidence="2">
    <location>
        <position position="1"/>
    </location>
</feature>
<proteinExistence type="predicted"/>
<accession>G9MF66</accession>
<dbReference type="eggNOG" id="ENOG502QUMI">
    <property type="taxonomic scope" value="Eukaryota"/>
</dbReference>
<keyword evidence="3" id="KW-1185">Reference proteome</keyword>
<sequence>AMRKKAIDLAISELKKWQQTADVCWRLTRRMDSDIIHQMRKEMSAAPKSIRDNMLNARALLQSRQTKETAFLPPWRLANGTSISMLPFCVARLLTKGTGSFIVDTVVSASPSTSVQQTVIHDVENLAKDLREIKSSFGLLQCKGVVENEPSKQKSEGQTFDLVFKMPPNLQNPQSLRSALLGREKPHTLSDVVRLGLEMAKSVSFVHSLNFVHKSIRPEAILVFQEPSTNSLAPFLVGFEKFREHQGDSARIGSEDWKLNMYAHPKRYGLRAEDSYVMQHDIYSLGVCLLEIGLWESFISYEKPEDPPTMSGLLAHSRQIATSQGSTFFKKQFLTLASESLPARMGTRYAKVVETCLTCLDEDN</sequence>
<evidence type="ECO:0000313" key="2">
    <source>
        <dbReference type="EMBL" id="EHK27032.1"/>
    </source>
</evidence>
<dbReference type="GeneID" id="25787092"/>
<dbReference type="RefSeq" id="XP_013961248.1">
    <property type="nucleotide sequence ID" value="XM_014105773.1"/>
</dbReference>
<dbReference type="GO" id="GO:0004672">
    <property type="term" value="F:protein kinase activity"/>
    <property type="evidence" value="ECO:0007669"/>
    <property type="project" value="InterPro"/>
</dbReference>
<feature type="domain" description="Protein kinase" evidence="1">
    <location>
        <begin position="88"/>
        <end position="364"/>
    </location>
</feature>
<dbReference type="Gene3D" id="1.10.510.10">
    <property type="entry name" value="Transferase(Phosphotransferase) domain 1"/>
    <property type="match status" value="1"/>
</dbReference>